<dbReference type="Proteomes" id="UP000279259">
    <property type="component" value="Unassembled WGS sequence"/>
</dbReference>
<comment type="similarity">
    <text evidence="1">Belongs to the Gfo/Idh/MocA family.</text>
</comment>
<dbReference type="InterPro" id="IPR036291">
    <property type="entry name" value="NAD(P)-bd_dom_sf"/>
</dbReference>
<keyword evidence="6" id="KW-1185">Reference proteome</keyword>
<dbReference type="Gene3D" id="3.40.50.720">
    <property type="entry name" value="NAD(P)-binding Rossmann-like Domain"/>
    <property type="match status" value="1"/>
</dbReference>
<dbReference type="STRING" id="1890683.A0A427Y7E7"/>
<proteinExistence type="inferred from homology"/>
<dbReference type="SUPFAM" id="SSF51735">
    <property type="entry name" value="NAD(P)-binding Rossmann-fold domains"/>
    <property type="match status" value="1"/>
</dbReference>
<dbReference type="Gene3D" id="3.30.360.10">
    <property type="entry name" value="Dihydrodipicolinate Reductase, domain 2"/>
    <property type="match status" value="1"/>
</dbReference>
<dbReference type="InterPro" id="IPR000683">
    <property type="entry name" value="Gfo/Idh/MocA-like_OxRdtase_N"/>
</dbReference>
<dbReference type="OrthoDB" id="64915at2759"/>
<dbReference type="EMBL" id="RSCD01000018">
    <property type="protein sequence ID" value="RSH87008.1"/>
    <property type="molecule type" value="Genomic_DNA"/>
</dbReference>
<dbReference type="GO" id="GO:0016491">
    <property type="term" value="F:oxidoreductase activity"/>
    <property type="evidence" value="ECO:0007669"/>
    <property type="project" value="UniProtKB-KW"/>
</dbReference>
<accession>A0A427Y7E7</accession>
<dbReference type="PANTHER" id="PTHR43818:SF11">
    <property type="entry name" value="BCDNA.GH03377"/>
    <property type="match status" value="1"/>
</dbReference>
<name>A0A427Y7E7_9TREE</name>
<feature type="domain" description="Gfo/Idh/MocA-like oxidoreductase N-terminal" evidence="3">
    <location>
        <begin position="68"/>
        <end position="153"/>
    </location>
</feature>
<gene>
    <name evidence="5" type="ORF">EHS25_003496</name>
</gene>
<sequence>MLRDTTTDIVMTPTAQPTVHHVGVIMNGVTGRMGTNQHLIRSIVAIRQEGGIRCSDGEIIMPEPVLVGRNVLKLNDLAKSHGLETSCVTTDLDAALADPRNTVYFDAQTTGRRADAVKKAIAAGKHVYCEKPTAVSTAEAYDLYKTAKDAGVKQGVVQDKLWLPGLVKLKTLIDSGFFGEILSVKGDFGYWVFTGLTPVAPQRPSWNYRKEDDGGIIVDMLCHWRYVIHNLFGPIKSLSCLGATHIKERVDENGKKYKCTADDAAYATFELENGVVVHFNSSWVTRVRRDDLLTIQVDGTKGSAVAGLRDCVVQHDSATPRPTWNPDVPSGIDHLDAWTRVPDYQVCDNAFKVQWEMFLRHVVKDEPWKYDLLEGAKGVQLTELGLESWEKRQWVDVPELGQ</sequence>
<comment type="caution">
    <text evidence="5">The sequence shown here is derived from an EMBL/GenBank/DDBJ whole genome shotgun (WGS) entry which is preliminary data.</text>
</comment>
<dbReference type="InterPro" id="IPR055170">
    <property type="entry name" value="GFO_IDH_MocA-like_dom"/>
</dbReference>
<evidence type="ECO:0000259" key="4">
    <source>
        <dbReference type="Pfam" id="PF22725"/>
    </source>
</evidence>
<reference evidence="5 6" key="1">
    <citation type="submission" date="2018-11" db="EMBL/GenBank/DDBJ databases">
        <title>Genome sequence of Saitozyma podzolica DSM 27192.</title>
        <authorList>
            <person name="Aliyu H."/>
            <person name="Gorte O."/>
            <person name="Ochsenreither K."/>
        </authorList>
    </citation>
    <scope>NUCLEOTIDE SEQUENCE [LARGE SCALE GENOMIC DNA]</scope>
    <source>
        <strain evidence="5 6">DSM 27192</strain>
    </source>
</reference>
<evidence type="ECO:0000256" key="2">
    <source>
        <dbReference type="ARBA" id="ARBA00023002"/>
    </source>
</evidence>
<evidence type="ECO:0000313" key="5">
    <source>
        <dbReference type="EMBL" id="RSH87008.1"/>
    </source>
</evidence>
<keyword evidence="2" id="KW-0560">Oxidoreductase</keyword>
<dbReference type="Pfam" id="PF22725">
    <property type="entry name" value="GFO_IDH_MocA_C3"/>
    <property type="match status" value="1"/>
</dbReference>
<evidence type="ECO:0000256" key="1">
    <source>
        <dbReference type="ARBA" id="ARBA00010928"/>
    </source>
</evidence>
<protein>
    <recommendedName>
        <fullName evidence="7">Gfo/Idh/MocA-like oxidoreductase C-terminal domain-containing protein</fullName>
    </recommendedName>
</protein>
<evidence type="ECO:0008006" key="7">
    <source>
        <dbReference type="Google" id="ProtNLM"/>
    </source>
</evidence>
<organism evidence="5 6">
    <name type="scientific">Saitozyma podzolica</name>
    <dbReference type="NCBI Taxonomy" id="1890683"/>
    <lineage>
        <taxon>Eukaryota</taxon>
        <taxon>Fungi</taxon>
        <taxon>Dikarya</taxon>
        <taxon>Basidiomycota</taxon>
        <taxon>Agaricomycotina</taxon>
        <taxon>Tremellomycetes</taxon>
        <taxon>Tremellales</taxon>
        <taxon>Trimorphomycetaceae</taxon>
        <taxon>Saitozyma</taxon>
    </lineage>
</organism>
<dbReference type="AlphaFoldDB" id="A0A427Y7E7"/>
<evidence type="ECO:0000259" key="3">
    <source>
        <dbReference type="Pfam" id="PF01408"/>
    </source>
</evidence>
<dbReference type="Pfam" id="PF01408">
    <property type="entry name" value="GFO_IDH_MocA"/>
    <property type="match status" value="1"/>
</dbReference>
<dbReference type="InterPro" id="IPR050463">
    <property type="entry name" value="Gfo/Idh/MocA_oxidrdct_glycsds"/>
</dbReference>
<dbReference type="GO" id="GO:0000166">
    <property type="term" value="F:nucleotide binding"/>
    <property type="evidence" value="ECO:0007669"/>
    <property type="project" value="InterPro"/>
</dbReference>
<evidence type="ECO:0000313" key="6">
    <source>
        <dbReference type="Proteomes" id="UP000279259"/>
    </source>
</evidence>
<dbReference type="PANTHER" id="PTHR43818">
    <property type="entry name" value="BCDNA.GH03377"/>
    <property type="match status" value="1"/>
</dbReference>
<dbReference type="SUPFAM" id="SSF55347">
    <property type="entry name" value="Glyceraldehyde-3-phosphate dehydrogenase-like, C-terminal domain"/>
    <property type="match status" value="1"/>
</dbReference>
<feature type="domain" description="GFO/IDH/MocA-like oxidoreductase" evidence="4">
    <location>
        <begin position="168"/>
        <end position="304"/>
    </location>
</feature>